<evidence type="ECO:0000256" key="1">
    <source>
        <dbReference type="SAM" id="Phobius"/>
    </source>
</evidence>
<keyword evidence="1" id="KW-0472">Membrane</keyword>
<evidence type="ECO:0000313" key="2">
    <source>
        <dbReference type="EMBL" id="KAF0807026.1"/>
    </source>
</evidence>
<reference evidence="2 3" key="1">
    <citation type="submission" date="2012-09" db="EMBL/GenBank/DDBJ databases">
        <title>Genome Sequence of alkane-degrading Bacterium Alcanivorax sp. 6-D-6.</title>
        <authorList>
            <person name="Lai Q."/>
            <person name="Shao Z."/>
        </authorList>
    </citation>
    <scope>NUCLEOTIDE SEQUENCE [LARGE SCALE GENOMIC DNA]</scope>
    <source>
        <strain evidence="2 3">6-D-6</strain>
    </source>
</reference>
<keyword evidence="3" id="KW-1185">Reference proteome</keyword>
<proteinExistence type="predicted"/>
<accession>A0ABQ6YAS5</accession>
<keyword evidence="1" id="KW-1133">Transmembrane helix</keyword>
<feature type="transmembrane region" description="Helical" evidence="1">
    <location>
        <begin position="12"/>
        <end position="39"/>
    </location>
</feature>
<sequence>MSNAQHPPNAKEWLQAFIGGFIATLLFHQGVIALFWLAGLIPAAPWNMSPVPPFGIPKVLSLAFWGGVWGPPIWWLIRRWQGLRHWLGALIAGAIGPTLVAMLVVFPLKGLDVSANTVVGGLIVNGAWGLGLAVWMRLVFSRTEV</sequence>
<dbReference type="Proteomes" id="UP000771797">
    <property type="component" value="Unassembled WGS sequence"/>
</dbReference>
<feature type="transmembrane region" description="Helical" evidence="1">
    <location>
        <begin position="59"/>
        <end position="77"/>
    </location>
</feature>
<feature type="transmembrane region" description="Helical" evidence="1">
    <location>
        <begin position="118"/>
        <end position="140"/>
    </location>
</feature>
<gene>
    <name evidence="2" type="ORF">A6D6_01025</name>
</gene>
<name>A0ABQ6YAS5_9GAMM</name>
<dbReference type="EMBL" id="AQPF01000005">
    <property type="protein sequence ID" value="KAF0807026.1"/>
    <property type="molecule type" value="Genomic_DNA"/>
</dbReference>
<feature type="transmembrane region" description="Helical" evidence="1">
    <location>
        <begin position="86"/>
        <end position="106"/>
    </location>
</feature>
<comment type="caution">
    <text evidence="2">The sequence shown here is derived from an EMBL/GenBank/DDBJ whole genome shotgun (WGS) entry which is preliminary data.</text>
</comment>
<keyword evidence="1" id="KW-0812">Transmembrane</keyword>
<protein>
    <submittedName>
        <fullName evidence="2">Uncharacterized protein</fullName>
    </submittedName>
</protein>
<organism evidence="2 3">
    <name type="scientific">Alcanivorax xiamenensis</name>
    <dbReference type="NCBI Taxonomy" id="1177156"/>
    <lineage>
        <taxon>Bacteria</taxon>
        <taxon>Pseudomonadati</taxon>
        <taxon>Pseudomonadota</taxon>
        <taxon>Gammaproteobacteria</taxon>
        <taxon>Oceanospirillales</taxon>
        <taxon>Alcanivoracaceae</taxon>
        <taxon>Alcanivorax</taxon>
    </lineage>
</organism>
<evidence type="ECO:0000313" key="3">
    <source>
        <dbReference type="Proteomes" id="UP000771797"/>
    </source>
</evidence>
<dbReference type="RefSeq" id="WP_159660135.1">
    <property type="nucleotide sequence ID" value="NZ_AQPF01000005.1"/>
</dbReference>